<accession>V6LKS8</accession>
<keyword evidence="4" id="KW-1185">Reference proteome</keyword>
<evidence type="ECO:0000256" key="1">
    <source>
        <dbReference type="SAM" id="MobiDB-lite"/>
    </source>
</evidence>
<sequence length="401" mass="45037">MESYDQTLKEQQKFYQNANKHFLQFTKHLINAQNSLQQLELQFEIFSQQYACPTALKQPFQSLKNLTNYYQQAINLATDNFGQAAQNFDVGPEFKSINVLLKAVKATKQSQDSNIEFIKGCAAFECERARAAKDFAINFAVGSAKLCSKVLGYSGIVNQSANEINLNDVICSVARRFSGLDVGGDIETVLGVKNINNRVKSPKGNKKQLKSDKSQKSSGIMQKTVTLHTGDSICVEAESPQFTKQFEHTAISPAIQQNQSQQIKVNQNTQFIGSPQHNRILFQEGESIPGPSQAIPIPRMLLVDDEEIEPIIKNTANFKPKICIPRYNFDDSLMDDKEDQLLNLRLPTQAILSINQPNLQLPNQPETNIMSTEELKKQIDNLRQLESELLRSSNPTIDIPQ</sequence>
<feature type="region of interest" description="Disordered" evidence="1">
    <location>
        <begin position="200"/>
        <end position="222"/>
    </location>
</feature>
<gene>
    <name evidence="2" type="ORF">SS50377_14992</name>
    <name evidence="3" type="ORF">SS50377_25427</name>
</gene>
<evidence type="ECO:0000313" key="3">
    <source>
        <dbReference type="EMBL" id="KAH0573307.1"/>
    </source>
</evidence>
<dbReference type="AlphaFoldDB" id="V6LKS8"/>
<dbReference type="Proteomes" id="UP000018208">
    <property type="component" value="Unassembled WGS sequence"/>
</dbReference>
<dbReference type="EMBL" id="AUWU02000005">
    <property type="protein sequence ID" value="KAH0573307.1"/>
    <property type="molecule type" value="Genomic_DNA"/>
</dbReference>
<reference evidence="3" key="2">
    <citation type="submission" date="2020-12" db="EMBL/GenBank/DDBJ databases">
        <title>New Spironucleus salmonicida genome in near-complete chromosomes.</title>
        <authorList>
            <person name="Xu F."/>
            <person name="Kurt Z."/>
            <person name="Jimenez-Gonzalez A."/>
            <person name="Astvaldsson A."/>
            <person name="Andersson J.O."/>
            <person name="Svard S.G."/>
        </authorList>
    </citation>
    <scope>NUCLEOTIDE SEQUENCE</scope>
    <source>
        <strain evidence="3">ATCC 50377</strain>
    </source>
</reference>
<dbReference type="VEuPathDB" id="GiardiaDB:SS50377_25427"/>
<evidence type="ECO:0000313" key="4">
    <source>
        <dbReference type="Proteomes" id="UP000018208"/>
    </source>
</evidence>
<reference evidence="2 3" key="1">
    <citation type="journal article" date="2014" name="PLoS Genet.">
        <title>The Genome of Spironucleus salmonicida Highlights a Fish Pathogen Adapted to Fluctuating Environments.</title>
        <authorList>
            <person name="Xu F."/>
            <person name="Jerlstrom-Hultqvist J."/>
            <person name="Einarsson E."/>
            <person name="Astvaldsson A."/>
            <person name="Svard S.G."/>
            <person name="Andersson J.O."/>
        </authorList>
    </citation>
    <scope>NUCLEOTIDE SEQUENCE</scope>
    <source>
        <strain evidence="3">ATCC 50377</strain>
    </source>
</reference>
<dbReference type="EMBL" id="KI546101">
    <property type="protein sequence ID" value="EST44973.1"/>
    <property type="molecule type" value="Genomic_DNA"/>
</dbReference>
<evidence type="ECO:0000313" key="2">
    <source>
        <dbReference type="EMBL" id="EST44973.1"/>
    </source>
</evidence>
<proteinExistence type="predicted"/>
<protein>
    <submittedName>
        <fullName evidence="2">Uncharacterized protein</fullName>
    </submittedName>
</protein>
<name>V6LKS8_9EUKA</name>
<organism evidence="2">
    <name type="scientific">Spironucleus salmonicida</name>
    <dbReference type="NCBI Taxonomy" id="348837"/>
    <lineage>
        <taxon>Eukaryota</taxon>
        <taxon>Metamonada</taxon>
        <taxon>Diplomonadida</taxon>
        <taxon>Hexamitidae</taxon>
        <taxon>Hexamitinae</taxon>
        <taxon>Spironucleus</taxon>
    </lineage>
</organism>